<evidence type="ECO:0000256" key="7">
    <source>
        <dbReference type="ARBA" id="ARBA00022792"/>
    </source>
</evidence>
<reference evidence="15" key="1">
    <citation type="submission" date="2025-08" db="UniProtKB">
        <authorList>
            <consortium name="RefSeq"/>
        </authorList>
    </citation>
    <scope>IDENTIFICATION</scope>
    <source>
        <tissue evidence="15">Muscle</tissue>
    </source>
</reference>
<comment type="similarity">
    <text evidence="2 13">Belongs to the UQCRQ/QCR8 family.</text>
</comment>
<dbReference type="InterPro" id="IPR036642">
    <property type="entry name" value="Cyt_bc1_su8_sf"/>
</dbReference>
<comment type="function">
    <text evidence="13">Component of the ubiquinol-cytochrome c oxidoreductase, a multisubunit transmembrane complex that is part of the mitochondrial electron transport chain which drives oxidative phosphorylation. The complex plays an important role in the uptake of multiple carbon sources present in different host niches.</text>
</comment>
<evidence type="ECO:0000313" key="15">
    <source>
        <dbReference type="RefSeq" id="XP_033349347.1"/>
    </source>
</evidence>
<dbReference type="KEGG" id="bvk:117233296"/>
<keyword evidence="11 13" id="KW-0472">Membrane</keyword>
<feature type="transmembrane region" description="Helical" evidence="13">
    <location>
        <begin position="46"/>
        <end position="64"/>
    </location>
</feature>
<evidence type="ECO:0000313" key="14">
    <source>
        <dbReference type="Proteomes" id="UP000504631"/>
    </source>
</evidence>
<accession>A0A6J3K8C1</accession>
<keyword evidence="9 13" id="KW-1133">Transmembrane helix</keyword>
<dbReference type="RefSeq" id="XP_033349347.1">
    <property type="nucleotide sequence ID" value="XM_033493456.1"/>
</dbReference>
<dbReference type="Pfam" id="PF02939">
    <property type="entry name" value="UcrQ"/>
    <property type="match status" value="1"/>
</dbReference>
<comment type="subcellular location">
    <subcellularLocation>
        <location evidence="1 13">Mitochondrion inner membrane</location>
        <topology evidence="1 13">Single-pass membrane protein</topology>
    </subcellularLocation>
</comment>
<organism evidence="14 15">
    <name type="scientific">Bombus vosnesenskii</name>
    <dbReference type="NCBI Taxonomy" id="207650"/>
    <lineage>
        <taxon>Eukaryota</taxon>
        <taxon>Metazoa</taxon>
        <taxon>Ecdysozoa</taxon>
        <taxon>Arthropoda</taxon>
        <taxon>Hexapoda</taxon>
        <taxon>Insecta</taxon>
        <taxon>Pterygota</taxon>
        <taxon>Neoptera</taxon>
        <taxon>Endopterygota</taxon>
        <taxon>Hymenoptera</taxon>
        <taxon>Apocrita</taxon>
        <taxon>Aculeata</taxon>
        <taxon>Apoidea</taxon>
        <taxon>Anthophila</taxon>
        <taxon>Apidae</taxon>
        <taxon>Bombus</taxon>
        <taxon>Pyrobombus</taxon>
    </lineage>
</organism>
<keyword evidence="4 13" id="KW-0813">Transport</keyword>
<protein>
    <recommendedName>
        <fullName evidence="3 13">Cytochrome b-c1 complex subunit 8</fullName>
    </recommendedName>
    <alternativeName>
        <fullName evidence="13">Complex III subunit 8</fullName>
    </alternativeName>
</protein>
<dbReference type="PANTHER" id="PTHR12119:SF2">
    <property type="entry name" value="CYTOCHROME B-C1 COMPLEX SUBUNIT 8"/>
    <property type="match status" value="1"/>
</dbReference>
<evidence type="ECO:0000256" key="3">
    <source>
        <dbReference type="ARBA" id="ARBA00016324"/>
    </source>
</evidence>
<keyword evidence="7 13" id="KW-0999">Mitochondrion inner membrane</keyword>
<dbReference type="GeneID" id="117233296"/>
<dbReference type="GO" id="GO:0006122">
    <property type="term" value="P:mitochondrial electron transport, ubiquinol to cytochrome c"/>
    <property type="evidence" value="ECO:0007669"/>
    <property type="project" value="UniProtKB-UniRule"/>
</dbReference>
<evidence type="ECO:0000256" key="4">
    <source>
        <dbReference type="ARBA" id="ARBA00022448"/>
    </source>
</evidence>
<evidence type="ECO:0000256" key="12">
    <source>
        <dbReference type="ARBA" id="ARBA00047105"/>
    </source>
</evidence>
<evidence type="ECO:0000256" key="6">
    <source>
        <dbReference type="ARBA" id="ARBA00022692"/>
    </source>
</evidence>
<keyword evidence="10 13" id="KW-0496">Mitochondrion</keyword>
<keyword evidence="8 13" id="KW-0249">Electron transport</keyword>
<dbReference type="GO" id="GO:0045275">
    <property type="term" value="C:respiratory chain complex III"/>
    <property type="evidence" value="ECO:0007669"/>
    <property type="project" value="UniProtKB-UniRule"/>
</dbReference>
<comment type="subunit">
    <text evidence="12 13">Component of the ubiquinol-cytochrome c oxidoreductase (cytochrome b-c1 complex, complex III, CIII), a multisubunit enzyme composed of 11 subunits. The complex is composed of 3 respiratory subunits cytochrome b, cytochrome c1 and Rieske protein UQCRFS1, 2 core protein subunits UQCRC1/QCR1 and UQCRC2/QCR2, and 6 low-molecular weight protein subunits UQCRH/QCR6, UQCRB/QCR7, UQCRQ/QCR8, UQCR10/QCR9, UQCR11/QCR10 and subunit 9, the cleavage product of Rieske protein UQCRFS1. The complex exists as an obligatory dimer and forms supercomplexes (SCs) in the inner mitochondrial membrane with NADH-ubiquinone oxidoreductase (complex I, CI) and cytochrome c oxidase (complex IV, CIV), resulting in different assemblies (supercomplex SCI(1)III(2)IV(1) and megacomplex MCI(2)III(2)IV(2)). Interacts with UQCC6.</text>
</comment>
<evidence type="ECO:0000256" key="1">
    <source>
        <dbReference type="ARBA" id="ARBA00004434"/>
    </source>
</evidence>
<evidence type="ECO:0000256" key="2">
    <source>
        <dbReference type="ARBA" id="ARBA00007668"/>
    </source>
</evidence>
<dbReference type="InterPro" id="IPR004205">
    <property type="entry name" value="Cyt_bc1_su8"/>
</dbReference>
<proteinExistence type="inferred from homology"/>
<name>A0A6J3K8C1_9HYME</name>
<keyword evidence="6 13" id="KW-0812">Transmembrane</keyword>
<evidence type="ECO:0000256" key="11">
    <source>
        <dbReference type="ARBA" id="ARBA00023136"/>
    </source>
</evidence>
<dbReference type="GO" id="GO:0005743">
    <property type="term" value="C:mitochondrial inner membrane"/>
    <property type="evidence" value="ECO:0007669"/>
    <property type="project" value="UniProtKB-SubCell"/>
</dbReference>
<dbReference type="PANTHER" id="PTHR12119">
    <property type="entry name" value="UBIQUINOL-CYTOCHROME C REDUCTASE COMPLEX UBIQUINONE-BINDING PROTEIN QP-C"/>
    <property type="match status" value="1"/>
</dbReference>
<dbReference type="Gene3D" id="1.20.5.210">
    <property type="entry name" value="Cytochrome b-c1 complex subunit 8"/>
    <property type="match status" value="1"/>
</dbReference>
<dbReference type="SUPFAM" id="SSF81508">
    <property type="entry name" value="Ubiquinone-binding protein QP-C of cytochrome bc1 complex (Ubiquinol-cytochrome c reductase)"/>
    <property type="match status" value="1"/>
</dbReference>
<dbReference type="AlphaFoldDB" id="A0A6J3K8C1"/>
<keyword evidence="14" id="KW-1185">Reference proteome</keyword>
<evidence type="ECO:0000256" key="13">
    <source>
        <dbReference type="RuleBase" id="RU368118"/>
    </source>
</evidence>
<evidence type="ECO:0000256" key="5">
    <source>
        <dbReference type="ARBA" id="ARBA00022660"/>
    </source>
</evidence>
<keyword evidence="5 13" id="KW-0679">Respiratory chain</keyword>
<gene>
    <name evidence="15" type="primary">LOC117233296</name>
</gene>
<evidence type="ECO:0000256" key="10">
    <source>
        <dbReference type="ARBA" id="ARBA00023128"/>
    </source>
</evidence>
<evidence type="ECO:0000256" key="9">
    <source>
        <dbReference type="ARBA" id="ARBA00022989"/>
    </source>
</evidence>
<evidence type="ECO:0000256" key="8">
    <source>
        <dbReference type="ARBA" id="ARBA00022982"/>
    </source>
</evidence>
<dbReference type="Proteomes" id="UP000504631">
    <property type="component" value="Unplaced"/>
</dbReference>
<sequence>MVLKFGELPVRIRKIMYYTLCATHQRFWAKSISHGLPNFLKRSVHALVPMVPGFLSTVVIVKWANEEYRRSKRKDRQLNERDA</sequence>